<evidence type="ECO:0000256" key="3">
    <source>
        <dbReference type="ARBA" id="ARBA00021035"/>
    </source>
</evidence>
<evidence type="ECO:0000259" key="13">
    <source>
        <dbReference type="Pfam" id="PF02768"/>
    </source>
</evidence>
<dbReference type="SUPFAM" id="SSF55979">
    <property type="entry name" value="DNA clamp"/>
    <property type="match status" value="3"/>
</dbReference>
<sequence length="374" mass="41216">MKFVISTQELNYLISKILNVVSQKPTIPILSNFLLEAYNDELILTATDLTVGIRCHTEAKILEEGATTLPAKRLAQLIRELTAVNVEVSTNSNEVTTIVAGTSRFKLNGMSKTEYPALPDLSQAHTFHMKQSELKDLLYRTSFAVSKEDNRYVLTGVLMQIANGMATFVGTDGKRLARSHGPIDIGSSFTGQSIIPLKAVDEILKNLSDEGDVKISLMSDKIAVEANQIRLLTKLLAGDYPDVNRVIPERSDIIVSLHREELSSLLRQISLFTADHNHSVRFTFSQGELKLTANTMDIGEGNVTMPANYQGSKLEIAFNPGFFIDILRHCKGETVTMGLTDAYNPGIITDGDQLSTPLQASPLFVIMPMRLSED</sequence>
<dbReference type="Gene3D" id="3.10.150.10">
    <property type="entry name" value="DNA Polymerase III, subunit A, domain 2"/>
    <property type="match status" value="1"/>
</dbReference>
<keyword evidence="4 10" id="KW-0963">Cytoplasm</keyword>
<name>A0A0U5JBQ0_9BACT</name>
<evidence type="ECO:0000259" key="11">
    <source>
        <dbReference type="Pfam" id="PF00712"/>
    </source>
</evidence>
<dbReference type="CDD" id="cd00140">
    <property type="entry name" value="beta_clamp"/>
    <property type="match status" value="1"/>
</dbReference>
<dbReference type="EMBL" id="LN879502">
    <property type="protein sequence ID" value="CUI16551.1"/>
    <property type="molecule type" value="Genomic_DNA"/>
</dbReference>
<feature type="domain" description="DNA polymerase III beta sliding clamp C-terminal" evidence="13">
    <location>
        <begin position="245"/>
        <end position="351"/>
    </location>
</feature>
<evidence type="ECO:0000256" key="6">
    <source>
        <dbReference type="ARBA" id="ARBA00022695"/>
    </source>
</evidence>
<dbReference type="GO" id="GO:0009360">
    <property type="term" value="C:DNA polymerase III complex"/>
    <property type="evidence" value="ECO:0007669"/>
    <property type="project" value="InterPro"/>
</dbReference>
<dbReference type="SMART" id="SM00480">
    <property type="entry name" value="POL3Bc"/>
    <property type="match status" value="1"/>
</dbReference>
<dbReference type="GO" id="GO:0008408">
    <property type="term" value="F:3'-5' exonuclease activity"/>
    <property type="evidence" value="ECO:0007669"/>
    <property type="project" value="InterPro"/>
</dbReference>
<dbReference type="PATRIC" id="fig|389348.3.peg.1017"/>
<organism evidence="14 15">
    <name type="scientific">Candidatus Protochlamydia naegleriophila</name>
    <dbReference type="NCBI Taxonomy" id="389348"/>
    <lineage>
        <taxon>Bacteria</taxon>
        <taxon>Pseudomonadati</taxon>
        <taxon>Chlamydiota</taxon>
        <taxon>Chlamydiia</taxon>
        <taxon>Parachlamydiales</taxon>
        <taxon>Parachlamydiaceae</taxon>
        <taxon>Candidatus Protochlamydia</taxon>
    </lineage>
</organism>
<gene>
    <name evidence="14" type="primary">dnaN</name>
    <name evidence="14" type="ORF">PNK_0926</name>
</gene>
<dbReference type="PANTHER" id="PTHR30478:SF0">
    <property type="entry name" value="BETA SLIDING CLAMP"/>
    <property type="match status" value="1"/>
</dbReference>
<keyword evidence="9" id="KW-0238">DNA-binding</keyword>
<comment type="subcellular location">
    <subcellularLocation>
        <location evidence="1 10">Cytoplasm</location>
    </subcellularLocation>
</comment>
<protein>
    <recommendedName>
        <fullName evidence="3 10">Beta sliding clamp</fullName>
    </recommendedName>
</protein>
<keyword evidence="8 10" id="KW-0239">DNA-directed DNA polymerase</keyword>
<dbReference type="FunCoup" id="A0A0U5JBQ0">
    <property type="interactions" value="314"/>
</dbReference>
<evidence type="ECO:0000256" key="9">
    <source>
        <dbReference type="ARBA" id="ARBA00023125"/>
    </source>
</evidence>
<dbReference type="GO" id="GO:0005737">
    <property type="term" value="C:cytoplasm"/>
    <property type="evidence" value="ECO:0007669"/>
    <property type="project" value="UniProtKB-SubCell"/>
</dbReference>
<evidence type="ECO:0000256" key="10">
    <source>
        <dbReference type="PIRNR" id="PIRNR000804"/>
    </source>
</evidence>
<comment type="subunit">
    <text evidence="10">Forms a ring-shaped head-to-tail homodimer around DNA.</text>
</comment>
<dbReference type="PANTHER" id="PTHR30478">
    <property type="entry name" value="DNA POLYMERASE III SUBUNIT BETA"/>
    <property type="match status" value="1"/>
</dbReference>
<dbReference type="GO" id="GO:0003887">
    <property type="term" value="F:DNA-directed DNA polymerase activity"/>
    <property type="evidence" value="ECO:0007669"/>
    <property type="project" value="UniProtKB-UniRule"/>
</dbReference>
<evidence type="ECO:0000256" key="2">
    <source>
        <dbReference type="ARBA" id="ARBA00010752"/>
    </source>
</evidence>
<dbReference type="PIRSF" id="PIRSF000804">
    <property type="entry name" value="DNA_pol_III_b"/>
    <property type="match status" value="1"/>
</dbReference>
<dbReference type="InParanoid" id="A0A0U5JBQ0"/>
<dbReference type="InterPro" id="IPR022634">
    <property type="entry name" value="DNA_polIII_beta_N"/>
</dbReference>
<keyword evidence="6 10" id="KW-0548">Nucleotidyltransferase</keyword>
<comment type="function">
    <text evidence="10">Confers DNA tethering and processivity to DNA polymerases and other proteins. Acts as a clamp, forming a ring around DNA (a reaction catalyzed by the clamp-loading complex) which diffuses in an ATP-independent manner freely and bidirectionally along dsDNA. Initially characterized for its ability to contact the catalytic subunit of DNA polymerase III (Pol III), a complex, multichain enzyme responsible for most of the replicative synthesis in bacteria; Pol III exhibits 3'-5' exonuclease proofreading activity. The beta chain is required for initiation of replication as well as for processivity of DNA replication.</text>
</comment>
<feature type="domain" description="DNA polymerase III beta sliding clamp N-terminal" evidence="11">
    <location>
        <begin position="1"/>
        <end position="119"/>
    </location>
</feature>
<dbReference type="NCBIfam" id="TIGR00663">
    <property type="entry name" value="dnan"/>
    <property type="match status" value="1"/>
</dbReference>
<dbReference type="Pfam" id="PF02768">
    <property type="entry name" value="DNA_pol3_beta_3"/>
    <property type="match status" value="1"/>
</dbReference>
<evidence type="ECO:0000256" key="7">
    <source>
        <dbReference type="ARBA" id="ARBA00022705"/>
    </source>
</evidence>
<evidence type="ECO:0000256" key="5">
    <source>
        <dbReference type="ARBA" id="ARBA00022679"/>
    </source>
</evidence>
<feature type="domain" description="DNA polymerase III beta sliding clamp central" evidence="12">
    <location>
        <begin position="129"/>
        <end position="242"/>
    </location>
</feature>
<evidence type="ECO:0000256" key="4">
    <source>
        <dbReference type="ARBA" id="ARBA00022490"/>
    </source>
</evidence>
<dbReference type="InterPro" id="IPR001001">
    <property type="entry name" value="DNA_polIII_beta"/>
</dbReference>
<reference evidence="15" key="1">
    <citation type="submission" date="2015-09" db="EMBL/GenBank/DDBJ databases">
        <authorList>
            <person name="Bertelli C."/>
        </authorList>
    </citation>
    <scope>NUCLEOTIDE SEQUENCE [LARGE SCALE GENOMIC DNA]</scope>
    <source>
        <strain evidence="15">KNic</strain>
    </source>
</reference>
<comment type="similarity">
    <text evidence="2 10">Belongs to the beta sliding clamp family.</text>
</comment>
<keyword evidence="7 10" id="KW-0235">DNA replication</keyword>
<dbReference type="STRING" id="389348.PNK_0926"/>
<dbReference type="Gene3D" id="3.70.10.10">
    <property type="match status" value="1"/>
</dbReference>
<dbReference type="InterPro" id="IPR022637">
    <property type="entry name" value="DNA_polIII_beta_cen"/>
</dbReference>
<dbReference type="InterPro" id="IPR046938">
    <property type="entry name" value="DNA_clamp_sf"/>
</dbReference>
<dbReference type="AlphaFoldDB" id="A0A0U5JBQ0"/>
<accession>A0A0U5JBQ0</accession>
<dbReference type="RefSeq" id="WP_059060577.1">
    <property type="nucleotide sequence ID" value="NZ_LN879502.1"/>
</dbReference>
<evidence type="ECO:0000256" key="8">
    <source>
        <dbReference type="ARBA" id="ARBA00022932"/>
    </source>
</evidence>
<evidence type="ECO:0000313" key="14">
    <source>
        <dbReference type="EMBL" id="CUI16551.1"/>
    </source>
</evidence>
<dbReference type="Pfam" id="PF02767">
    <property type="entry name" value="DNA_pol3_beta_2"/>
    <property type="match status" value="1"/>
</dbReference>
<evidence type="ECO:0000313" key="15">
    <source>
        <dbReference type="Proteomes" id="UP000069902"/>
    </source>
</evidence>
<dbReference type="InterPro" id="IPR022635">
    <property type="entry name" value="DNA_polIII_beta_C"/>
</dbReference>
<evidence type="ECO:0000259" key="12">
    <source>
        <dbReference type="Pfam" id="PF02767"/>
    </source>
</evidence>
<keyword evidence="5 10" id="KW-0808">Transferase</keyword>
<dbReference type="GO" id="GO:0003677">
    <property type="term" value="F:DNA binding"/>
    <property type="evidence" value="ECO:0007669"/>
    <property type="project" value="UniProtKB-UniRule"/>
</dbReference>
<dbReference type="GO" id="GO:0006271">
    <property type="term" value="P:DNA strand elongation involved in DNA replication"/>
    <property type="evidence" value="ECO:0007669"/>
    <property type="project" value="TreeGrafter"/>
</dbReference>
<dbReference type="Proteomes" id="UP000069902">
    <property type="component" value="Chromosome cPNK"/>
</dbReference>
<evidence type="ECO:0000256" key="1">
    <source>
        <dbReference type="ARBA" id="ARBA00004496"/>
    </source>
</evidence>
<dbReference type="KEGG" id="pnl:PNK_0926"/>
<dbReference type="Pfam" id="PF00712">
    <property type="entry name" value="DNA_pol3_beta"/>
    <property type="match status" value="1"/>
</dbReference>
<keyword evidence="15" id="KW-1185">Reference proteome</keyword>
<proteinExistence type="inferred from homology"/>